<organism evidence="1 2">
    <name type="scientific">Berkelbacteria bacterium GW2011_GWB1_38_5</name>
    <dbReference type="NCBI Taxonomy" id="1618336"/>
    <lineage>
        <taxon>Bacteria</taxon>
        <taxon>Candidatus Berkelbacteria</taxon>
    </lineage>
</organism>
<reference evidence="1 2" key="1">
    <citation type="journal article" date="2015" name="Nature">
        <title>rRNA introns, odd ribosomes, and small enigmatic genomes across a large radiation of phyla.</title>
        <authorList>
            <person name="Brown C.T."/>
            <person name="Hug L.A."/>
            <person name="Thomas B.C."/>
            <person name="Sharon I."/>
            <person name="Castelle C.J."/>
            <person name="Singh A."/>
            <person name="Wilkins M.J."/>
            <person name="Williams K.H."/>
            <person name="Banfield J.F."/>
        </authorList>
    </citation>
    <scope>NUCLEOTIDE SEQUENCE [LARGE SCALE GENOMIC DNA]</scope>
</reference>
<evidence type="ECO:0000313" key="2">
    <source>
        <dbReference type="Proteomes" id="UP000034498"/>
    </source>
</evidence>
<dbReference type="STRING" id="1618336.US94_C0018G0010"/>
<evidence type="ECO:0000313" key="1">
    <source>
        <dbReference type="EMBL" id="KKQ73972.1"/>
    </source>
</evidence>
<sequence length="221" mass="25194">MGYCLRNNLSILVTRPKDDLTTNYLFYWAGLVIREITRKGFHFFDLREKRANRKEFCGIVNKIKPELLFLNGHGNRNVITGHGQEVLIQSDDNEDITKGSIVYALSCRAAEILGLKCVQKGAKSFIGYKNDFIFLTEQSFITHPLSDRTAALFLRPSNLIVTSLIKGKTVIDSCKRSQDEFKRNIRKLSTSESPQEDKSSIRFLLWDMQAQVCLGNPEAKI</sequence>
<comment type="caution">
    <text evidence="1">The sequence shown here is derived from an EMBL/GenBank/DDBJ whole genome shotgun (WGS) entry which is preliminary data.</text>
</comment>
<dbReference type="AlphaFoldDB" id="A0A0G0K586"/>
<proteinExistence type="predicted"/>
<dbReference type="Proteomes" id="UP000034498">
    <property type="component" value="Unassembled WGS sequence"/>
</dbReference>
<protein>
    <recommendedName>
        <fullName evidence="3">CHAT domain-containing protein</fullName>
    </recommendedName>
</protein>
<dbReference type="EMBL" id="LBUX01000018">
    <property type="protein sequence ID" value="KKQ73972.1"/>
    <property type="molecule type" value="Genomic_DNA"/>
</dbReference>
<name>A0A0G0K586_9BACT</name>
<accession>A0A0G0K586</accession>
<gene>
    <name evidence="1" type="ORF">US94_C0018G0010</name>
</gene>
<evidence type="ECO:0008006" key="3">
    <source>
        <dbReference type="Google" id="ProtNLM"/>
    </source>
</evidence>